<sequence>MTITHNKLVMVASQPGSNVMETSSPKAKPTGRVRLRIKRQKHWAEQAPWLAYLRWEDSANSLSFQANVPVSPTGSAAYLLPGETFSAMLCRSGASGAPAMLPLPGMVVNGRRYRGGNPAQKDNWPLLN</sequence>
<dbReference type="RefSeq" id="WP_188052311.1">
    <property type="nucleotide sequence ID" value="NZ_VTWH01000002.1"/>
</dbReference>
<dbReference type="EMBL" id="VTWH01000002">
    <property type="protein sequence ID" value="KAA0971066.1"/>
    <property type="molecule type" value="Genomic_DNA"/>
</dbReference>
<comment type="caution">
    <text evidence="1">The sequence shown here is derived from an EMBL/GenBank/DDBJ whole genome shotgun (WGS) entry which is preliminary data.</text>
</comment>
<evidence type="ECO:0000313" key="2">
    <source>
        <dbReference type="Proteomes" id="UP000324738"/>
    </source>
</evidence>
<dbReference type="Proteomes" id="UP000324738">
    <property type="component" value="Unassembled WGS sequence"/>
</dbReference>
<organism evidence="1 2">
    <name type="scientific">Aureimonas fodinaquatilis</name>
    <dbReference type="NCBI Taxonomy" id="2565783"/>
    <lineage>
        <taxon>Bacteria</taxon>
        <taxon>Pseudomonadati</taxon>
        <taxon>Pseudomonadota</taxon>
        <taxon>Alphaproteobacteria</taxon>
        <taxon>Hyphomicrobiales</taxon>
        <taxon>Aurantimonadaceae</taxon>
        <taxon>Aureimonas</taxon>
    </lineage>
</organism>
<dbReference type="AlphaFoldDB" id="A0A5B0DX39"/>
<proteinExistence type="predicted"/>
<reference evidence="1 2" key="1">
    <citation type="submission" date="2019-08" db="EMBL/GenBank/DDBJ databases">
        <title>Aureimonas fodiniaquatilis sp. nov., isolated from a coal mine wastewater.</title>
        <authorList>
            <person name="Kim W."/>
        </authorList>
    </citation>
    <scope>NUCLEOTIDE SEQUENCE [LARGE SCALE GENOMIC DNA]</scope>
    <source>
        <strain evidence="1 2">CAU 1482</strain>
    </source>
</reference>
<name>A0A5B0DX39_9HYPH</name>
<gene>
    <name evidence="1" type="ORF">FPY71_11515</name>
</gene>
<protein>
    <submittedName>
        <fullName evidence="1">Uncharacterized protein</fullName>
    </submittedName>
</protein>
<keyword evidence="2" id="KW-1185">Reference proteome</keyword>
<accession>A0A5B0DX39</accession>
<evidence type="ECO:0000313" key="1">
    <source>
        <dbReference type="EMBL" id="KAA0971066.1"/>
    </source>
</evidence>